<feature type="transmembrane region" description="Helical" evidence="1">
    <location>
        <begin position="20"/>
        <end position="41"/>
    </location>
</feature>
<reference evidence="2 3" key="1">
    <citation type="submission" date="2024-11" db="EMBL/GenBank/DDBJ databases">
        <authorList>
            <person name="Heng Y.C."/>
            <person name="Lim A.C.H."/>
            <person name="Lee J.K.Y."/>
            <person name="Kittelmann S."/>
        </authorList>
    </citation>
    <scope>NUCLEOTIDE SEQUENCE [LARGE SCALE GENOMIC DNA]</scope>
    <source>
        <strain evidence="2 3">WILCCON 0114</strain>
    </source>
</reference>
<name>A0ABW8TJ24_9CLOT</name>
<feature type="transmembrane region" description="Helical" evidence="1">
    <location>
        <begin position="102"/>
        <end position="131"/>
    </location>
</feature>
<evidence type="ECO:0000313" key="3">
    <source>
        <dbReference type="Proteomes" id="UP001623592"/>
    </source>
</evidence>
<feature type="transmembrane region" description="Helical" evidence="1">
    <location>
        <begin position="137"/>
        <end position="161"/>
    </location>
</feature>
<feature type="transmembrane region" description="Helical" evidence="1">
    <location>
        <begin position="239"/>
        <end position="260"/>
    </location>
</feature>
<feature type="transmembrane region" description="Helical" evidence="1">
    <location>
        <begin position="405"/>
        <end position="429"/>
    </location>
</feature>
<keyword evidence="1" id="KW-0812">Transmembrane</keyword>
<gene>
    <name evidence="2" type="ORF">ACJDT4_13825</name>
</gene>
<feature type="transmembrane region" description="Helical" evidence="1">
    <location>
        <begin position="214"/>
        <end position="233"/>
    </location>
</feature>
<accession>A0ABW8TJ24</accession>
<sequence length="445" mass="50978">MNICIFLLKMLKKNSKKNMLYLISIMVPVVIIFNLMNIITNSKFFAEDASEEIMFLLTLLVCVFTFYSNSYFVMGKSKEMAVIELSGIWPSKLARMLLFENIIIEIISCFIGILIGIAVMPFFLLIMYNIAGKSGSLWMISPSAIWGTIAILALQIGYVTLGDYGYASSREIIDLMNVSKKVRIKDNDISISISQILTTLNLNKKHRVHKSKVYNLKIDNYLIIYLFPIVFVLLSPEHIPVFVAAILSMMCTIYSIPGILKHSIPEKILELKNEKYLDDKIKLISLSNLYTSLKQLKFLIITLVIAIEMLLYFISISNSPRLKAVCIISYVTIILLVAGSILYKIIIETDNKKRTFMQLSLIGYTTDQIKKIIKEEFKLYYSIIISLPLFHILIFFTLFKKSGILPIKLLLLMLFIFLLVFFIVGIVSFNTYKKLALKKVINKFL</sequence>
<proteinExistence type="predicted"/>
<feature type="transmembrane region" description="Helical" evidence="1">
    <location>
        <begin position="327"/>
        <end position="347"/>
    </location>
</feature>
<dbReference type="RefSeq" id="WP_406788149.1">
    <property type="nucleotide sequence ID" value="NZ_JBJIAA010000011.1"/>
</dbReference>
<keyword evidence="1" id="KW-0472">Membrane</keyword>
<dbReference type="EMBL" id="JBJIAA010000011">
    <property type="protein sequence ID" value="MFL0251495.1"/>
    <property type="molecule type" value="Genomic_DNA"/>
</dbReference>
<dbReference type="PANTHER" id="PTHR46795">
    <property type="entry name" value="ABC TRANSPORTER PERMEASE-RELATED-RELATED"/>
    <property type="match status" value="1"/>
</dbReference>
<comment type="caution">
    <text evidence="2">The sequence shown here is derived from an EMBL/GenBank/DDBJ whole genome shotgun (WGS) entry which is preliminary data.</text>
</comment>
<feature type="transmembrane region" description="Helical" evidence="1">
    <location>
        <begin position="379"/>
        <end position="399"/>
    </location>
</feature>
<protein>
    <submittedName>
        <fullName evidence="2">ABC transporter permease</fullName>
    </submittedName>
</protein>
<evidence type="ECO:0000313" key="2">
    <source>
        <dbReference type="EMBL" id="MFL0251495.1"/>
    </source>
</evidence>
<evidence type="ECO:0000256" key="1">
    <source>
        <dbReference type="SAM" id="Phobius"/>
    </source>
</evidence>
<keyword evidence="3" id="KW-1185">Reference proteome</keyword>
<feature type="transmembrane region" description="Helical" evidence="1">
    <location>
        <begin position="296"/>
        <end position="315"/>
    </location>
</feature>
<keyword evidence="1" id="KW-1133">Transmembrane helix</keyword>
<dbReference type="InterPro" id="IPR052536">
    <property type="entry name" value="ABC-4_Integral_Memb_Prot"/>
</dbReference>
<feature type="transmembrane region" description="Helical" evidence="1">
    <location>
        <begin position="53"/>
        <end position="74"/>
    </location>
</feature>
<organism evidence="2 3">
    <name type="scientific">Clostridium neuense</name>
    <dbReference type="NCBI Taxonomy" id="1728934"/>
    <lineage>
        <taxon>Bacteria</taxon>
        <taxon>Bacillati</taxon>
        <taxon>Bacillota</taxon>
        <taxon>Clostridia</taxon>
        <taxon>Eubacteriales</taxon>
        <taxon>Clostridiaceae</taxon>
        <taxon>Clostridium</taxon>
    </lineage>
</organism>
<dbReference type="Proteomes" id="UP001623592">
    <property type="component" value="Unassembled WGS sequence"/>
</dbReference>